<feature type="compositionally biased region" description="Low complexity" evidence="1">
    <location>
        <begin position="108"/>
        <end position="129"/>
    </location>
</feature>
<name>A0A0L0NM51_TOLOC</name>
<dbReference type="OrthoDB" id="5425130at2759"/>
<feature type="compositionally biased region" description="Low complexity" evidence="1">
    <location>
        <begin position="1"/>
        <end position="23"/>
    </location>
</feature>
<feature type="compositionally biased region" description="Pro residues" evidence="1">
    <location>
        <begin position="50"/>
        <end position="63"/>
    </location>
</feature>
<evidence type="ECO:0000256" key="1">
    <source>
        <dbReference type="SAM" id="MobiDB-lite"/>
    </source>
</evidence>
<proteinExistence type="predicted"/>
<dbReference type="AlphaFoldDB" id="A0A0L0NM51"/>
<evidence type="ECO:0000313" key="3">
    <source>
        <dbReference type="Proteomes" id="UP000036947"/>
    </source>
</evidence>
<reference evidence="2 3" key="1">
    <citation type="journal article" date="2015" name="BMC Genomics">
        <title>The genome of the truffle-parasite Tolypocladium ophioglossoides and the evolution of antifungal peptaibiotics.</title>
        <authorList>
            <person name="Quandt C.A."/>
            <person name="Bushley K.E."/>
            <person name="Spatafora J.W."/>
        </authorList>
    </citation>
    <scope>NUCLEOTIDE SEQUENCE [LARGE SCALE GENOMIC DNA]</scope>
    <source>
        <strain evidence="2 3">CBS 100239</strain>
    </source>
</reference>
<accession>A0A0L0NM51</accession>
<dbReference type="STRING" id="1163406.A0A0L0NM51"/>
<sequence length="650" mass="69339">MLQQQQQQSSSSLEGSSISGRSRFSQALPSVPALPNDASLLPMRKELPGLPRPPPPPPPPPPYSKDDDSKSIKCAIPRKPYLAQPSPTDSLSSLLSAYSREPDELPLGGSTSASAAGSSSSIGSSSSSSTMHAAERRTSPAGNRTTPAAPTTVNSSRRNSPPRHQKLPAPPPKDKRPLPSPRPASPSSKPQPAFPELATPSPPRPEIWRRRPHKSDNSRELPGLKLDHSHGSTASSTTTTTTTTTTAQPPPLLLVASPSSSSSRSLASQRSQGSTETIKAAPTPQPRSAAVGLPGRNVRPAVKQQLQQQVAETQAMGNGASKLNHFKDNLHRSRSPAKDAGATKNGHASSRPGAQRPPTPEYHKADVKTAPAVDTLVSPVSPASSSGSPKAIPADISSKALPPQPPKDAAEQPQSRPAPRTTLPPSAPNLYGAASLQDLNNKTGSVQSPASSRHASRRQSPANDSGSSHTRESAESVKFPPRSSSARPVERPRHSAPDGGDPRIVHSETQGPLYRGRDGTLYPEMKHTQEPDPRAAYFPLQAEKLLEPGTVIPARPLKDSHFSCYQNHRAMNRRTNRHYPLTCQTCDKADAEDRWVCTFCHLRICESCLRALNGHQRVLRRLVDELAMNTPLSLSSMSRPGSALGLPLVT</sequence>
<dbReference type="EMBL" id="LFRF01000001">
    <property type="protein sequence ID" value="KND95211.1"/>
    <property type="molecule type" value="Genomic_DNA"/>
</dbReference>
<dbReference type="Proteomes" id="UP000036947">
    <property type="component" value="Unassembled WGS sequence"/>
</dbReference>
<organism evidence="2 3">
    <name type="scientific">Tolypocladium ophioglossoides (strain CBS 100239)</name>
    <name type="common">Snaketongue truffleclub</name>
    <name type="synonym">Elaphocordyceps ophioglossoides</name>
    <dbReference type="NCBI Taxonomy" id="1163406"/>
    <lineage>
        <taxon>Eukaryota</taxon>
        <taxon>Fungi</taxon>
        <taxon>Dikarya</taxon>
        <taxon>Ascomycota</taxon>
        <taxon>Pezizomycotina</taxon>
        <taxon>Sordariomycetes</taxon>
        <taxon>Hypocreomycetidae</taxon>
        <taxon>Hypocreales</taxon>
        <taxon>Ophiocordycipitaceae</taxon>
        <taxon>Tolypocladium</taxon>
    </lineage>
</organism>
<evidence type="ECO:0000313" key="2">
    <source>
        <dbReference type="EMBL" id="KND95211.1"/>
    </source>
</evidence>
<feature type="compositionally biased region" description="Low complexity" evidence="1">
    <location>
        <begin position="378"/>
        <end position="394"/>
    </location>
</feature>
<feature type="compositionally biased region" description="Basic and acidic residues" evidence="1">
    <location>
        <begin position="206"/>
        <end position="219"/>
    </location>
</feature>
<feature type="compositionally biased region" description="Polar residues" evidence="1">
    <location>
        <begin position="140"/>
        <end position="159"/>
    </location>
</feature>
<feature type="compositionally biased region" description="Low complexity" evidence="1">
    <location>
        <begin position="232"/>
        <end position="272"/>
    </location>
</feature>
<feature type="region of interest" description="Disordered" evidence="1">
    <location>
        <begin position="1"/>
        <end position="521"/>
    </location>
</feature>
<comment type="caution">
    <text evidence="2">The sequence shown here is derived from an EMBL/GenBank/DDBJ whole genome shotgun (WGS) entry which is preliminary data.</text>
</comment>
<feature type="compositionally biased region" description="Polar residues" evidence="1">
    <location>
        <begin position="437"/>
        <end position="468"/>
    </location>
</feature>
<keyword evidence="3" id="KW-1185">Reference proteome</keyword>
<feature type="compositionally biased region" description="Low complexity" evidence="1">
    <location>
        <begin position="185"/>
        <end position="195"/>
    </location>
</feature>
<gene>
    <name evidence="2" type="ORF">TOPH_00524</name>
</gene>
<protein>
    <submittedName>
        <fullName evidence="2">Uncharacterized protein</fullName>
    </submittedName>
</protein>
<feature type="compositionally biased region" description="Basic and acidic residues" evidence="1">
    <location>
        <begin position="488"/>
        <end position="506"/>
    </location>
</feature>